<feature type="domain" description="CBS" evidence="10">
    <location>
        <begin position="323"/>
        <end position="389"/>
    </location>
</feature>
<feature type="region of interest" description="Disordered" evidence="8">
    <location>
        <begin position="414"/>
        <end position="470"/>
    </location>
</feature>
<feature type="compositionally biased region" description="Polar residues" evidence="8">
    <location>
        <begin position="450"/>
        <end position="465"/>
    </location>
</feature>
<evidence type="ECO:0000313" key="13">
    <source>
        <dbReference type="Proteomes" id="UP000275385"/>
    </source>
</evidence>
<gene>
    <name evidence="12" type="ORF">DL546_009802</name>
</gene>
<dbReference type="InterPro" id="IPR002550">
    <property type="entry name" value="CNNM"/>
</dbReference>
<feature type="compositionally biased region" description="Low complexity" evidence="8">
    <location>
        <begin position="747"/>
        <end position="756"/>
    </location>
</feature>
<keyword evidence="5 7" id="KW-0472">Membrane</keyword>
<dbReference type="STRING" id="177199.A0A420YN69"/>
<feature type="transmembrane region" description="Helical" evidence="9">
    <location>
        <begin position="179"/>
        <end position="202"/>
    </location>
</feature>
<proteinExistence type="predicted"/>
<feature type="region of interest" description="Disordered" evidence="8">
    <location>
        <begin position="577"/>
        <end position="653"/>
    </location>
</feature>
<dbReference type="InterPro" id="IPR045095">
    <property type="entry name" value="ACDP"/>
</dbReference>
<feature type="region of interest" description="Disordered" evidence="8">
    <location>
        <begin position="507"/>
        <end position="536"/>
    </location>
</feature>
<keyword evidence="6" id="KW-0129">CBS domain</keyword>
<evidence type="ECO:0000259" key="11">
    <source>
        <dbReference type="PROSITE" id="PS51846"/>
    </source>
</evidence>
<reference evidence="12 13" key="1">
    <citation type="submission" date="2018-08" db="EMBL/GenBank/DDBJ databases">
        <title>Draft genome of the lignicolous fungus Coniochaeta pulveracea.</title>
        <authorList>
            <person name="Borstlap C.J."/>
            <person name="De Witt R.N."/>
            <person name="Botha A."/>
            <person name="Volschenk H."/>
        </authorList>
    </citation>
    <scope>NUCLEOTIDE SEQUENCE [LARGE SCALE GENOMIC DNA]</scope>
    <source>
        <strain evidence="12 13">CAB683</strain>
    </source>
</reference>
<comment type="subcellular location">
    <subcellularLocation>
        <location evidence="1">Membrane</location>
        <topology evidence="1">Multi-pass membrane protein</topology>
    </subcellularLocation>
</comment>
<feature type="compositionally biased region" description="Polar residues" evidence="8">
    <location>
        <begin position="512"/>
        <end position="525"/>
    </location>
</feature>
<keyword evidence="4 7" id="KW-1133">Transmembrane helix</keyword>
<feature type="domain" description="CNNM transmembrane" evidence="11">
    <location>
        <begin position="58"/>
        <end position="243"/>
    </location>
</feature>
<evidence type="ECO:0000256" key="3">
    <source>
        <dbReference type="ARBA" id="ARBA00022737"/>
    </source>
</evidence>
<dbReference type="InterPro" id="IPR044751">
    <property type="entry name" value="Ion_transp-like_CBS"/>
</dbReference>
<dbReference type="FunFam" id="3.10.580.10:FF:000006">
    <property type="entry name" value="DUF21 and CBS domain protein"/>
    <property type="match status" value="1"/>
</dbReference>
<dbReference type="GO" id="GO:0030026">
    <property type="term" value="P:intracellular manganese ion homeostasis"/>
    <property type="evidence" value="ECO:0007669"/>
    <property type="project" value="TreeGrafter"/>
</dbReference>
<dbReference type="InterPro" id="IPR000644">
    <property type="entry name" value="CBS_dom"/>
</dbReference>
<feature type="transmembrane region" description="Helical" evidence="9">
    <location>
        <begin position="121"/>
        <end position="142"/>
    </location>
</feature>
<keyword evidence="2 7" id="KW-0812">Transmembrane</keyword>
<keyword evidence="13" id="KW-1185">Reference proteome</keyword>
<feature type="compositionally biased region" description="Polar residues" evidence="8">
    <location>
        <begin position="579"/>
        <end position="600"/>
    </location>
</feature>
<sequence>MAGAITRAHPATSIGLLKARPLTLGIAKLLCTGLWSAVSAAPVSIFGSHYDDDVPEAEGTARWVLYVASAVLVLLGGAFAGLTIALMGQDGIYLQVVSRDTTEPQQKNAKRVFDLLQKGKHWVLVTLLLSNVIVNETLPVVLDRTLGGGVAAVVGSTVLIVIFGEIIPQSLCVRYGLPIGGFMAKPVLVMMWLTAIVSWPIAKLLDWLLGEDHGTVYKKSGLKTLVTLHKSLGDVSQRLNQDEVTIISAVLDLKAKPVESVMTPMSDVFTMSEDTVLDEATMDLILSAGYSRIPIHEPGNPTNFVGMLLVKILITYDPEDAKLVREFPLATLPETRPETSCLDIVNFFQEGKSHMVLVSEYPGEDHGALGVVTLEDVIEELIGEEIIDESDVYIDVHKAIRRLTPAPKARLQRVNSGTQAVAKVSLNENGTESTDASGSDPRERRPGSVSALSEAQVQVLSSSPRPDNPRAATLMMRRSSAGIDGQKSHTTVPVRTNFEEMKQHLRHLGPSNPATNPKGTKSTTVKIKPGHVHPVSSRVGSIGEIYVAPPREDDETTSLLNKVSGKDGVQALQAEHYGSISQDSTRQKSQPENGTASTENVAEDLKDEGTQTANVQPEVAVEVRPRSEPSHASSSESLTAQTPKRTYVRSGSITENVIETRGVRKVVLATSSSNEEDESGHISRSPTDETSPTSKTAARSALSFFGSAAENRVEEENEEEEGLLKADNDASGDENSDAKGAGGSVDGGASSSASTARPKSTKAPARKKPNRRRKRKGGRS</sequence>
<dbReference type="EMBL" id="QVQW01000002">
    <property type="protein sequence ID" value="RKU49302.1"/>
    <property type="molecule type" value="Genomic_DNA"/>
</dbReference>
<dbReference type="AlphaFoldDB" id="A0A420YN69"/>
<evidence type="ECO:0000256" key="9">
    <source>
        <dbReference type="SAM" id="Phobius"/>
    </source>
</evidence>
<dbReference type="Proteomes" id="UP000275385">
    <property type="component" value="Unassembled WGS sequence"/>
</dbReference>
<dbReference type="CDD" id="cd04590">
    <property type="entry name" value="CBS_pair_CorC_HlyC_assoc"/>
    <property type="match status" value="1"/>
</dbReference>
<keyword evidence="3" id="KW-0677">Repeat</keyword>
<feature type="transmembrane region" description="Helical" evidence="9">
    <location>
        <begin position="21"/>
        <end position="43"/>
    </location>
</feature>
<dbReference type="GO" id="GO:0016020">
    <property type="term" value="C:membrane"/>
    <property type="evidence" value="ECO:0007669"/>
    <property type="project" value="UniProtKB-SubCell"/>
</dbReference>
<evidence type="ECO:0008006" key="14">
    <source>
        <dbReference type="Google" id="ProtNLM"/>
    </source>
</evidence>
<dbReference type="OrthoDB" id="5353557at2759"/>
<dbReference type="GO" id="GO:0010960">
    <property type="term" value="P:magnesium ion homeostasis"/>
    <property type="evidence" value="ECO:0007669"/>
    <property type="project" value="InterPro"/>
</dbReference>
<dbReference type="PROSITE" id="PS51371">
    <property type="entry name" value="CBS"/>
    <property type="match status" value="1"/>
</dbReference>
<evidence type="ECO:0000256" key="2">
    <source>
        <dbReference type="ARBA" id="ARBA00022692"/>
    </source>
</evidence>
<dbReference type="Pfam" id="PF01595">
    <property type="entry name" value="CNNM"/>
    <property type="match status" value="1"/>
</dbReference>
<evidence type="ECO:0000256" key="4">
    <source>
        <dbReference type="ARBA" id="ARBA00022989"/>
    </source>
</evidence>
<evidence type="ECO:0000256" key="7">
    <source>
        <dbReference type="PROSITE-ProRule" id="PRU01193"/>
    </source>
</evidence>
<feature type="compositionally biased region" description="Polar residues" evidence="8">
    <location>
        <begin position="638"/>
        <end position="653"/>
    </location>
</feature>
<evidence type="ECO:0000256" key="1">
    <source>
        <dbReference type="ARBA" id="ARBA00004141"/>
    </source>
</evidence>
<evidence type="ECO:0000313" key="12">
    <source>
        <dbReference type="EMBL" id="RKU49302.1"/>
    </source>
</evidence>
<dbReference type="SUPFAM" id="SSF54631">
    <property type="entry name" value="CBS-domain pair"/>
    <property type="match status" value="1"/>
</dbReference>
<dbReference type="PANTHER" id="PTHR12064:SF97">
    <property type="entry name" value="METAL TRANSPORTER CNNM-5"/>
    <property type="match status" value="1"/>
</dbReference>
<evidence type="ECO:0000259" key="10">
    <source>
        <dbReference type="PROSITE" id="PS51371"/>
    </source>
</evidence>
<dbReference type="InterPro" id="IPR046342">
    <property type="entry name" value="CBS_dom_sf"/>
</dbReference>
<feature type="compositionally biased region" description="Polar residues" evidence="8">
    <location>
        <begin position="426"/>
        <end position="437"/>
    </location>
</feature>
<feature type="region of interest" description="Disordered" evidence="8">
    <location>
        <begin position="668"/>
        <end position="780"/>
    </location>
</feature>
<comment type="caution">
    <text evidence="12">The sequence shown here is derived from an EMBL/GenBank/DDBJ whole genome shotgun (WGS) entry which is preliminary data.</text>
</comment>
<feature type="compositionally biased region" description="Basic residues" evidence="8">
    <location>
        <begin position="764"/>
        <end position="780"/>
    </location>
</feature>
<evidence type="ECO:0000256" key="8">
    <source>
        <dbReference type="SAM" id="MobiDB-lite"/>
    </source>
</evidence>
<dbReference type="PROSITE" id="PS51846">
    <property type="entry name" value="CNNM"/>
    <property type="match status" value="1"/>
</dbReference>
<dbReference type="Gene3D" id="3.10.580.10">
    <property type="entry name" value="CBS-domain"/>
    <property type="match status" value="1"/>
</dbReference>
<evidence type="ECO:0000256" key="5">
    <source>
        <dbReference type="ARBA" id="ARBA00023136"/>
    </source>
</evidence>
<accession>A0A420YN69</accession>
<feature type="transmembrane region" description="Helical" evidence="9">
    <location>
        <begin position="63"/>
        <end position="86"/>
    </location>
</feature>
<feature type="compositionally biased region" description="Polar residues" evidence="8">
    <location>
        <begin position="682"/>
        <end position="697"/>
    </location>
</feature>
<protein>
    <recommendedName>
        <fullName evidence="14">Cell agglutination protein Mam3</fullName>
    </recommendedName>
</protein>
<dbReference type="GO" id="GO:0005737">
    <property type="term" value="C:cytoplasm"/>
    <property type="evidence" value="ECO:0007669"/>
    <property type="project" value="TreeGrafter"/>
</dbReference>
<feature type="transmembrane region" description="Helical" evidence="9">
    <location>
        <begin position="148"/>
        <end position="167"/>
    </location>
</feature>
<dbReference type="PANTHER" id="PTHR12064">
    <property type="entry name" value="METAL TRANSPORTER CNNM"/>
    <property type="match status" value="1"/>
</dbReference>
<evidence type="ECO:0000256" key="6">
    <source>
        <dbReference type="PROSITE-ProRule" id="PRU00703"/>
    </source>
</evidence>
<organism evidence="12 13">
    <name type="scientific">Coniochaeta pulveracea</name>
    <dbReference type="NCBI Taxonomy" id="177199"/>
    <lineage>
        <taxon>Eukaryota</taxon>
        <taxon>Fungi</taxon>
        <taxon>Dikarya</taxon>
        <taxon>Ascomycota</taxon>
        <taxon>Pezizomycotina</taxon>
        <taxon>Sordariomycetes</taxon>
        <taxon>Sordariomycetidae</taxon>
        <taxon>Coniochaetales</taxon>
        <taxon>Coniochaetaceae</taxon>
        <taxon>Coniochaeta</taxon>
    </lineage>
</organism>
<name>A0A420YN69_9PEZI</name>